<keyword evidence="1" id="KW-1133">Transmembrane helix</keyword>
<feature type="transmembrane region" description="Helical" evidence="1">
    <location>
        <begin position="140"/>
        <end position="158"/>
    </location>
</feature>
<gene>
    <name evidence="2" type="ORF">K2U94_16785</name>
</gene>
<feature type="transmembrane region" description="Helical" evidence="1">
    <location>
        <begin position="227"/>
        <end position="254"/>
    </location>
</feature>
<dbReference type="RefSeq" id="WP_243068294.1">
    <property type="nucleotide sequence ID" value="NZ_JAIVFP010000001.1"/>
</dbReference>
<feature type="transmembrane region" description="Helical" evidence="1">
    <location>
        <begin position="36"/>
        <end position="56"/>
    </location>
</feature>
<dbReference type="EMBL" id="JAIVFP010000001">
    <property type="protein sequence ID" value="MCI4684398.1"/>
    <property type="molecule type" value="Genomic_DNA"/>
</dbReference>
<protein>
    <recommendedName>
        <fullName evidence="4">O-antigen ligase domain-containing protein</fullName>
    </recommendedName>
</protein>
<dbReference type="InterPro" id="IPR051533">
    <property type="entry name" value="WaaL-like"/>
</dbReference>
<feature type="transmembrane region" description="Helical" evidence="1">
    <location>
        <begin position="266"/>
        <end position="284"/>
    </location>
</feature>
<keyword evidence="1" id="KW-0472">Membrane</keyword>
<evidence type="ECO:0000256" key="1">
    <source>
        <dbReference type="SAM" id="Phobius"/>
    </source>
</evidence>
<reference evidence="2" key="1">
    <citation type="journal article" date="2022" name="ISME J.">
        <title>Identification of active gaseous-alkane degraders at natural gas seeps.</title>
        <authorList>
            <person name="Farhan Ul Haque M."/>
            <person name="Hernandez M."/>
            <person name="Crombie A.T."/>
            <person name="Murrell J.C."/>
        </authorList>
    </citation>
    <scope>NUCLEOTIDE SEQUENCE</scope>
    <source>
        <strain evidence="2">PC2</strain>
    </source>
</reference>
<feature type="transmembrane region" description="Helical" evidence="1">
    <location>
        <begin position="62"/>
        <end position="80"/>
    </location>
</feature>
<evidence type="ECO:0000313" key="2">
    <source>
        <dbReference type="EMBL" id="MCI4684398.1"/>
    </source>
</evidence>
<accession>A0ABS9Z9R1</accession>
<proteinExistence type="predicted"/>
<comment type="caution">
    <text evidence="2">The sequence shown here is derived from an EMBL/GenBank/DDBJ whole genome shotgun (WGS) entry which is preliminary data.</text>
</comment>
<feature type="transmembrane region" description="Helical" evidence="1">
    <location>
        <begin position="198"/>
        <end position="215"/>
    </location>
</feature>
<keyword evidence="3" id="KW-1185">Reference proteome</keyword>
<evidence type="ECO:0008006" key="4">
    <source>
        <dbReference type="Google" id="ProtNLM"/>
    </source>
</evidence>
<feature type="transmembrane region" description="Helical" evidence="1">
    <location>
        <begin position="384"/>
        <end position="403"/>
    </location>
</feature>
<dbReference type="Proteomes" id="UP001139104">
    <property type="component" value="Unassembled WGS sequence"/>
</dbReference>
<organism evidence="2 3">
    <name type="scientific">Candidatus Rhodoblastus alkanivorans</name>
    <dbReference type="NCBI Taxonomy" id="2954117"/>
    <lineage>
        <taxon>Bacteria</taxon>
        <taxon>Pseudomonadati</taxon>
        <taxon>Pseudomonadota</taxon>
        <taxon>Alphaproteobacteria</taxon>
        <taxon>Hyphomicrobiales</taxon>
        <taxon>Rhodoblastaceae</taxon>
        <taxon>Rhodoblastus</taxon>
    </lineage>
</organism>
<name>A0ABS9Z9R1_9HYPH</name>
<feature type="transmembrane region" description="Helical" evidence="1">
    <location>
        <begin position="345"/>
        <end position="363"/>
    </location>
</feature>
<feature type="transmembrane region" description="Helical" evidence="1">
    <location>
        <begin position="87"/>
        <end position="105"/>
    </location>
</feature>
<sequence length="433" mass="47450">MRVAPMTEWGARDLAWPESADEAASYAVRADPPRRLVSWLALLGLVIPAWEAQISIADAKFTAGRFLITVLVVPALVVLARSGRRLMAADVAALFMAIWMFVSAASNGGSLSSPAAEALQMLFAYIVGRAFFSGPASLDAFVRTLATLTFFMIAIAIGEHVAGRWIAHDAAASIFGTTPLTPVYRGDTIRATSTLDHPILFGVFCALVNAILLLWEKNAGRRVLFSAICLLGCVLSQSSAALMAYVLGVAAYSYDRLMRTAPARWTLFWIVLGTVLGVVFIVSRHPIGWLISHLTLDPVTGYYRILIWDAALAEIGQSPITGFSFELFHKNILDSTVDCVWLVEALRYGIPASALLFCANIAAVWPARRRAPGVESDFDRRMNLAFAIVLLLFIFSGITVHFWNYMWIFWGLCIGIKASLRERAMNPDVSHMA</sequence>
<evidence type="ECO:0000313" key="3">
    <source>
        <dbReference type="Proteomes" id="UP001139104"/>
    </source>
</evidence>
<dbReference type="PANTHER" id="PTHR37422:SF13">
    <property type="entry name" value="LIPOPOLYSACCHARIDE BIOSYNTHESIS PROTEIN PA4999-RELATED"/>
    <property type="match status" value="1"/>
</dbReference>
<dbReference type="PANTHER" id="PTHR37422">
    <property type="entry name" value="TEICHURONIC ACID BIOSYNTHESIS PROTEIN TUAE"/>
    <property type="match status" value="1"/>
</dbReference>
<keyword evidence="1" id="KW-0812">Transmembrane</keyword>